<dbReference type="EMBL" id="CM043015">
    <property type="protein sequence ID" value="KAI4469587.1"/>
    <property type="molecule type" value="Genomic_DNA"/>
</dbReference>
<gene>
    <name evidence="1" type="ORF">MML48_1g06822</name>
</gene>
<name>A0ACB9TS19_HOLOL</name>
<evidence type="ECO:0000313" key="2">
    <source>
        <dbReference type="Proteomes" id="UP001056778"/>
    </source>
</evidence>
<proteinExistence type="predicted"/>
<comment type="caution">
    <text evidence="1">The sequence shown here is derived from an EMBL/GenBank/DDBJ whole genome shotgun (WGS) entry which is preliminary data.</text>
</comment>
<protein>
    <submittedName>
        <fullName evidence="1">Uncharacterized protein</fullName>
    </submittedName>
</protein>
<reference evidence="1" key="1">
    <citation type="submission" date="2022-04" db="EMBL/GenBank/DDBJ databases">
        <title>Chromosome-scale genome assembly of Holotrichia oblita Faldermann.</title>
        <authorList>
            <person name="Rongchong L."/>
        </authorList>
    </citation>
    <scope>NUCLEOTIDE SEQUENCE</scope>
    <source>
        <strain evidence="1">81SQS9</strain>
    </source>
</reference>
<evidence type="ECO:0000313" key="1">
    <source>
        <dbReference type="EMBL" id="KAI4469587.1"/>
    </source>
</evidence>
<keyword evidence="2" id="KW-1185">Reference proteome</keyword>
<sequence length="280" mass="32069">METQGKRIRSSNYSLEEKNLLIILVNSKKNVIENKKTDAVSNADKEAAWKDICTEFNALSPANIYRDMTSLKKMYMNMKKVVRKEVADEEMEIFKTGGGPSCTKVHNPLKEITLETINAKTVTGLDNIFDGDNCTETDIDLANSNISNATEEMETIYIMGEASTSQSQTWNKWKSDNLKLPVSRPLKRKAAEEDCPKSSRRRPAATTALNSSNLSKLYSDLAEQRLDCVQLEKNILEKKNKWMEKKRKIKKQILEVQLQLKLEELKKLNPDWVDTFRKNL</sequence>
<dbReference type="Proteomes" id="UP001056778">
    <property type="component" value="Chromosome 1"/>
</dbReference>
<organism evidence="1 2">
    <name type="scientific">Holotrichia oblita</name>
    <name type="common">Chafer beetle</name>
    <dbReference type="NCBI Taxonomy" id="644536"/>
    <lineage>
        <taxon>Eukaryota</taxon>
        <taxon>Metazoa</taxon>
        <taxon>Ecdysozoa</taxon>
        <taxon>Arthropoda</taxon>
        <taxon>Hexapoda</taxon>
        <taxon>Insecta</taxon>
        <taxon>Pterygota</taxon>
        <taxon>Neoptera</taxon>
        <taxon>Endopterygota</taxon>
        <taxon>Coleoptera</taxon>
        <taxon>Polyphaga</taxon>
        <taxon>Scarabaeiformia</taxon>
        <taxon>Scarabaeidae</taxon>
        <taxon>Melolonthinae</taxon>
        <taxon>Holotrichia</taxon>
    </lineage>
</organism>
<accession>A0ACB9TS19</accession>